<name>A0ABT9Z6W4_9BACI</name>
<dbReference type="Proteomes" id="UP001232245">
    <property type="component" value="Unassembled WGS sequence"/>
</dbReference>
<dbReference type="Pfam" id="PF14080">
    <property type="entry name" value="DUF4261"/>
    <property type="match status" value="1"/>
</dbReference>
<evidence type="ECO:0000259" key="1">
    <source>
        <dbReference type="Pfam" id="PF14080"/>
    </source>
</evidence>
<gene>
    <name evidence="2" type="ORF">J2S02_004077</name>
</gene>
<dbReference type="RefSeq" id="WP_174880878.1">
    <property type="nucleotide sequence ID" value="NZ_CADEPK010000280.1"/>
</dbReference>
<keyword evidence="3" id="KW-1185">Reference proteome</keyword>
<sequence>MNDEKIVLCIPGLWKDRSELIEAVARKSDGFILAGNYISKLKEDTDSFFEVELDGYNEQLAEAFEIAGNGTFSKKELSTLKKHSLTIYLIGEGGSFHKITKIVEVAYALLKAGGLGVKVESSGVANTIEKWSKVNNANDMVELFECFVSVVEDTDFYYSCGMHCFGLPDVIAFKNQVSPSYAQELMQIFCLYSLIENPNLIDGSTFSIDENSPSFILRQTSCRHFPEDDLFHNKYGIWALVKKD</sequence>
<comment type="caution">
    <text evidence="2">The sequence shown here is derived from an EMBL/GenBank/DDBJ whole genome shotgun (WGS) entry which is preliminary data.</text>
</comment>
<dbReference type="EMBL" id="JAUSTZ010000011">
    <property type="protein sequence ID" value="MDQ0227730.1"/>
    <property type="molecule type" value="Genomic_DNA"/>
</dbReference>
<protein>
    <recommendedName>
        <fullName evidence="1">DUF4261 domain-containing protein</fullName>
    </recommendedName>
</protein>
<evidence type="ECO:0000313" key="2">
    <source>
        <dbReference type="EMBL" id="MDQ0227730.1"/>
    </source>
</evidence>
<feature type="domain" description="DUF4261" evidence="1">
    <location>
        <begin position="158"/>
        <end position="212"/>
    </location>
</feature>
<accession>A0ABT9Z6W4</accession>
<evidence type="ECO:0000313" key="3">
    <source>
        <dbReference type="Proteomes" id="UP001232245"/>
    </source>
</evidence>
<proteinExistence type="predicted"/>
<dbReference type="InterPro" id="IPR025357">
    <property type="entry name" value="DUF4261"/>
</dbReference>
<organism evidence="2 3">
    <name type="scientific">Metabacillus niabensis</name>
    <dbReference type="NCBI Taxonomy" id="324854"/>
    <lineage>
        <taxon>Bacteria</taxon>
        <taxon>Bacillati</taxon>
        <taxon>Bacillota</taxon>
        <taxon>Bacilli</taxon>
        <taxon>Bacillales</taxon>
        <taxon>Bacillaceae</taxon>
        <taxon>Metabacillus</taxon>
    </lineage>
</organism>
<reference evidence="2 3" key="1">
    <citation type="submission" date="2023-07" db="EMBL/GenBank/DDBJ databases">
        <title>Genomic Encyclopedia of Type Strains, Phase IV (KMG-IV): sequencing the most valuable type-strain genomes for metagenomic binning, comparative biology and taxonomic classification.</title>
        <authorList>
            <person name="Goeker M."/>
        </authorList>
    </citation>
    <scope>NUCLEOTIDE SEQUENCE [LARGE SCALE GENOMIC DNA]</scope>
    <source>
        <strain evidence="2 3">DSM 17723</strain>
    </source>
</reference>